<gene>
    <name evidence="1" type="ORF">N3K66_007080</name>
</gene>
<reference evidence="1" key="1">
    <citation type="submission" date="2022-10" db="EMBL/GenBank/DDBJ databases">
        <title>Complete Genome of Trichothecium roseum strain YXFP-22015, a Plant Pathogen Isolated from Citrus.</title>
        <authorList>
            <person name="Wang Y."/>
            <person name="Zhu L."/>
        </authorList>
    </citation>
    <scope>NUCLEOTIDE SEQUENCE</scope>
    <source>
        <strain evidence="1">YXFP-22015</strain>
    </source>
</reference>
<protein>
    <submittedName>
        <fullName evidence="1">Uncharacterized protein</fullName>
    </submittedName>
</protein>
<dbReference type="EMBL" id="CM047945">
    <property type="protein sequence ID" value="KAI9898720.1"/>
    <property type="molecule type" value="Genomic_DNA"/>
</dbReference>
<comment type="caution">
    <text evidence="1">The sequence shown here is derived from an EMBL/GenBank/DDBJ whole genome shotgun (WGS) entry which is preliminary data.</text>
</comment>
<sequence length="1308" mass="147411">MASTGGGGGVARLPNDVSSRNVNPGNPQHATKPPAIDVPIKESPSSSSSGLNENVDEKTRQPRFIKDPEGEYTHDETTVDVVTVPCPGGDPLRSWNRDGLMGRYFGAPSMRDAEGEKNAGGMGPSWVRQGVRREVDVARILLYRHPEVEDGMTLNSLADSLLQELRIVRGDGVKERPLVFVGHSIGGVVLKIALAKASRDPRYEDILRDCYGVAFFATPHQGSSYFAMPSLASSIQSLLQLSKPLPTSITDELRIGNHILLHADEDFKAVAYDLKVWTLYETIDSRLRGGPSGPNNGAEDKSVYFTAPLTSIKSAILGMRQERIFPLQSDHANCASFGRHNVHTLRLFLRQFATLIDRADQSVKDDTEAQRWSLNLEQKVSVEVHGFFEDPVIGDEPPVTRAWSTRLPLTDFLRKGPEECLKDRLNEVEDGPEESRFLSRSRGRTMSLEEKKFYEDMAAKAADQGLGIKNQQIQPASPPVSPILRPIDVSPASAPTIISTTAHHQRRLSSPVAGTAVRRISSPTRHSTPIRRPSPLIRADFDQDLVIDRLSPAPRPRSTMSMGRSMSDTSHFEFRDFPPFSQHQRSKSNIDDIDDSDVEALPPSVMGIRDILSDGCQDEAIELDELPVAFAKPDVKSRKFVWVHLAYNNPAWVKKMIQTLQTCYRRDYSMLYDSDFWATKHARGRHSQHYAYFAKPGCYFAAPRPMSPRSHSISPPFSTNFDDPSLICLFLPYLHFDSYKRLLRRRDLILRRLAHGRARPVPESVAKSDSVELQVIWEYLGHDPPLNCRRTLDQYGYPSLRDTRSRDDDQMLYKLTKEGRGIGGKAHGDMYSRWSSSRRAGSDGSGGSWRDKLTGIDGSQNGDDKDPEDEVLNGNVLMVDQMWLWVVHSHTLLSYFPKRESDPIEGPLYQQADLRDSIFNEVNVDLTRQCENALDLAALSALHAVSVLFDRASHPDLEVFRIFEEAISVLTEKLTNSLKAFRTEGFRDKASDYEPVENKERSIRARHKEEGRRAEAENRDNTSALLELRDIEDELLVLLSLFDRQSAVLNSMLTAYSAPSLRERTRHGRMFLSEGIKRVSEYRQRASEMTRRVRSTRDDYDKLLQMVQRQAQVDEVRLSRLHADLASAQSRSVMIFTVFTVIFLPLSFFTSLFGMNTREWDSEAGYGGSPPTLGFIGAVSLPSSIALISIALIGAWSTRVRKFYQWVVDVHHAMAAWAWFLFCWPVVRTWNMRFWAGMGGAGAGGRSRRGGSGESEGKREGARKLKQETSDFWARHRLERERGYQLPEVNRKVPVAAKRSLRRRGRAE</sequence>
<keyword evidence="2" id="KW-1185">Reference proteome</keyword>
<name>A0ACC0UYU8_9HYPO</name>
<evidence type="ECO:0000313" key="1">
    <source>
        <dbReference type="EMBL" id="KAI9898720.1"/>
    </source>
</evidence>
<organism evidence="1 2">
    <name type="scientific">Trichothecium roseum</name>
    <dbReference type="NCBI Taxonomy" id="47278"/>
    <lineage>
        <taxon>Eukaryota</taxon>
        <taxon>Fungi</taxon>
        <taxon>Dikarya</taxon>
        <taxon>Ascomycota</taxon>
        <taxon>Pezizomycotina</taxon>
        <taxon>Sordariomycetes</taxon>
        <taxon>Hypocreomycetidae</taxon>
        <taxon>Hypocreales</taxon>
        <taxon>Hypocreales incertae sedis</taxon>
        <taxon>Trichothecium</taxon>
    </lineage>
</organism>
<accession>A0ACC0UYU8</accession>
<proteinExistence type="predicted"/>
<evidence type="ECO:0000313" key="2">
    <source>
        <dbReference type="Proteomes" id="UP001163324"/>
    </source>
</evidence>
<dbReference type="Proteomes" id="UP001163324">
    <property type="component" value="Chromosome 6"/>
</dbReference>